<comment type="caution">
    <text evidence="2">The sequence shown here is derived from an EMBL/GenBank/DDBJ whole genome shotgun (WGS) entry which is preliminary data.</text>
</comment>
<feature type="compositionally biased region" description="Basic and acidic residues" evidence="1">
    <location>
        <begin position="24"/>
        <end position="42"/>
    </location>
</feature>
<proteinExistence type="predicted"/>
<dbReference type="Proteomes" id="UP000234345">
    <property type="component" value="Unassembled WGS sequence"/>
</dbReference>
<reference evidence="2 3" key="1">
    <citation type="submission" date="2017-10" db="EMBL/GenBank/DDBJ databases">
        <authorList>
            <person name="Regsiter A."/>
            <person name="William W."/>
        </authorList>
    </citation>
    <scope>NUCLEOTIDE SEQUENCE [LARGE SCALE GENOMIC DNA]</scope>
    <source>
        <strain evidence="2 3">CFBP6991</strain>
    </source>
</reference>
<evidence type="ECO:0000313" key="3">
    <source>
        <dbReference type="Proteomes" id="UP000234345"/>
    </source>
</evidence>
<name>A0A7Z7IZU2_XANCH</name>
<gene>
    <name evidence="2" type="ORF">XFF6991_390102</name>
</gene>
<feature type="region of interest" description="Disordered" evidence="1">
    <location>
        <begin position="1"/>
        <end position="84"/>
    </location>
</feature>
<feature type="compositionally biased region" description="Polar residues" evidence="1">
    <location>
        <begin position="43"/>
        <end position="55"/>
    </location>
</feature>
<accession>A0A7Z7IZU2</accession>
<sequence>MRRASRHTLAALTRQTLAMQRQGRSADAHDPRSVRCDSEAETARTTSRARQSGTAITRDRVTHQRAASTTPALHLQRAAHVPVL</sequence>
<evidence type="ECO:0000256" key="1">
    <source>
        <dbReference type="SAM" id="MobiDB-lite"/>
    </source>
</evidence>
<dbReference type="AlphaFoldDB" id="A0A7Z7IZU2"/>
<dbReference type="EMBL" id="OCZC01000065">
    <property type="protein sequence ID" value="SOO24654.1"/>
    <property type="molecule type" value="Genomic_DNA"/>
</dbReference>
<feature type="compositionally biased region" description="Polar residues" evidence="1">
    <location>
        <begin position="13"/>
        <end position="23"/>
    </location>
</feature>
<organism evidence="2 3">
    <name type="scientific">Xanthomonas campestris pv. phaseoli</name>
    <dbReference type="NCBI Taxonomy" id="317013"/>
    <lineage>
        <taxon>Bacteria</taxon>
        <taxon>Pseudomonadati</taxon>
        <taxon>Pseudomonadota</taxon>
        <taxon>Gammaproteobacteria</taxon>
        <taxon>Lysobacterales</taxon>
        <taxon>Lysobacteraceae</taxon>
        <taxon>Xanthomonas</taxon>
    </lineage>
</organism>
<evidence type="ECO:0000313" key="2">
    <source>
        <dbReference type="EMBL" id="SOO24654.1"/>
    </source>
</evidence>
<protein>
    <submittedName>
        <fullName evidence="2">Uncharacterized protein</fullName>
    </submittedName>
</protein>